<dbReference type="EMBL" id="JAMQAW010000023">
    <property type="protein sequence ID" value="MCM2390182.1"/>
    <property type="molecule type" value="Genomic_DNA"/>
</dbReference>
<keyword evidence="2" id="KW-1185">Reference proteome</keyword>
<dbReference type="RefSeq" id="WP_250920511.1">
    <property type="nucleotide sequence ID" value="NZ_JAMQAW010000023.1"/>
</dbReference>
<reference evidence="1" key="1">
    <citation type="submission" date="2022-06" db="EMBL/GenBank/DDBJ databases">
        <title>Genome public.</title>
        <authorList>
            <person name="Sun Q."/>
        </authorList>
    </citation>
    <scope>NUCLEOTIDE SEQUENCE</scope>
    <source>
        <strain evidence="1">CWNU-1</strain>
    </source>
</reference>
<comment type="caution">
    <text evidence="1">The sequence shown here is derived from an EMBL/GenBank/DDBJ whole genome shotgun (WGS) entry which is preliminary data.</text>
</comment>
<protein>
    <submittedName>
        <fullName evidence="1">Uncharacterized protein</fullName>
    </submittedName>
</protein>
<accession>A0ABT0UPA9</accession>
<evidence type="ECO:0000313" key="1">
    <source>
        <dbReference type="EMBL" id="MCM2390182.1"/>
    </source>
</evidence>
<name>A0ABT0UPA9_9ACTN</name>
<proteinExistence type="predicted"/>
<organism evidence="1 2">
    <name type="scientific">Streptomyces albipurpureus</name>
    <dbReference type="NCBI Taxonomy" id="2897419"/>
    <lineage>
        <taxon>Bacteria</taxon>
        <taxon>Bacillati</taxon>
        <taxon>Actinomycetota</taxon>
        <taxon>Actinomycetes</taxon>
        <taxon>Kitasatosporales</taxon>
        <taxon>Streptomycetaceae</taxon>
        <taxon>Streptomyces</taxon>
    </lineage>
</organism>
<sequence length="54" mass="6085">MCRTRVGSISVEETDCLYFLDGQAAELVDERRWCFGCGCEGREILTATQGHHHP</sequence>
<dbReference type="Proteomes" id="UP001431429">
    <property type="component" value="Unassembled WGS sequence"/>
</dbReference>
<evidence type="ECO:0000313" key="2">
    <source>
        <dbReference type="Proteomes" id="UP001431429"/>
    </source>
</evidence>
<gene>
    <name evidence="1" type="ORF">NBG84_18110</name>
</gene>